<evidence type="ECO:0000256" key="6">
    <source>
        <dbReference type="SAM" id="SignalP"/>
    </source>
</evidence>
<feature type="chain" id="PRO_5016031712" evidence="6">
    <location>
        <begin position="23"/>
        <end position="496"/>
    </location>
</feature>
<comment type="subcellular location">
    <subcellularLocation>
        <location evidence="1">Cell outer membrane</location>
    </subcellularLocation>
</comment>
<dbReference type="AlphaFoldDB" id="A0A2V1INW4"/>
<evidence type="ECO:0000313" key="9">
    <source>
        <dbReference type="EMBL" id="PWB03934.1"/>
    </source>
</evidence>
<keyword evidence="4" id="KW-0472">Membrane</keyword>
<dbReference type="Pfam" id="PF07980">
    <property type="entry name" value="SusD_RagB"/>
    <property type="match status" value="1"/>
</dbReference>
<dbReference type="PROSITE" id="PS51257">
    <property type="entry name" value="PROKAR_LIPOPROTEIN"/>
    <property type="match status" value="1"/>
</dbReference>
<reference evidence="10" key="1">
    <citation type="submission" date="2018-02" db="EMBL/GenBank/DDBJ databases">
        <authorList>
            <person name="Clavel T."/>
            <person name="Strowig T."/>
        </authorList>
    </citation>
    <scope>NUCLEOTIDE SEQUENCE [LARGE SCALE GENOMIC DNA]</scope>
    <source>
        <strain evidence="10">DSM 103720</strain>
    </source>
</reference>
<feature type="domain" description="RagB/SusD" evidence="7">
    <location>
        <begin position="363"/>
        <end position="489"/>
    </location>
</feature>
<protein>
    <submittedName>
        <fullName evidence="9">RagB/SusD family nutrient uptake outer membrane protein</fullName>
    </submittedName>
</protein>
<proteinExistence type="inferred from homology"/>
<gene>
    <name evidence="9" type="ORF">C5O23_01965</name>
</gene>
<dbReference type="Proteomes" id="UP000244905">
    <property type="component" value="Unassembled WGS sequence"/>
</dbReference>
<dbReference type="GeneID" id="82525115"/>
<dbReference type="InterPro" id="IPR033985">
    <property type="entry name" value="SusD-like_N"/>
</dbReference>
<dbReference type="InterPro" id="IPR012944">
    <property type="entry name" value="SusD_RagB_dom"/>
</dbReference>
<dbReference type="InterPro" id="IPR011990">
    <property type="entry name" value="TPR-like_helical_dom_sf"/>
</dbReference>
<dbReference type="EMBL" id="PUEC01000003">
    <property type="protein sequence ID" value="PWB03934.1"/>
    <property type="molecule type" value="Genomic_DNA"/>
</dbReference>
<keyword evidence="10" id="KW-1185">Reference proteome</keyword>
<comment type="caution">
    <text evidence="9">The sequence shown here is derived from an EMBL/GenBank/DDBJ whole genome shotgun (WGS) entry which is preliminary data.</text>
</comment>
<dbReference type="GO" id="GO:0009279">
    <property type="term" value="C:cell outer membrane"/>
    <property type="evidence" value="ECO:0007669"/>
    <property type="project" value="UniProtKB-SubCell"/>
</dbReference>
<evidence type="ECO:0000259" key="7">
    <source>
        <dbReference type="Pfam" id="PF07980"/>
    </source>
</evidence>
<keyword evidence="5" id="KW-0998">Cell outer membrane</keyword>
<evidence type="ECO:0000256" key="5">
    <source>
        <dbReference type="ARBA" id="ARBA00023237"/>
    </source>
</evidence>
<dbReference type="Pfam" id="PF14322">
    <property type="entry name" value="SusD-like_3"/>
    <property type="match status" value="1"/>
</dbReference>
<evidence type="ECO:0000256" key="1">
    <source>
        <dbReference type="ARBA" id="ARBA00004442"/>
    </source>
</evidence>
<comment type="similarity">
    <text evidence="2">Belongs to the SusD family.</text>
</comment>
<evidence type="ECO:0000259" key="8">
    <source>
        <dbReference type="Pfam" id="PF14322"/>
    </source>
</evidence>
<organism evidence="9 10">
    <name type="scientific">Duncaniella muris</name>
    <dbReference type="NCBI Taxonomy" id="2094150"/>
    <lineage>
        <taxon>Bacteria</taxon>
        <taxon>Pseudomonadati</taxon>
        <taxon>Bacteroidota</taxon>
        <taxon>Bacteroidia</taxon>
        <taxon>Bacteroidales</taxon>
        <taxon>Muribaculaceae</taxon>
        <taxon>Duncaniella</taxon>
    </lineage>
</organism>
<dbReference type="RefSeq" id="WP_107031278.1">
    <property type="nucleotide sequence ID" value="NZ_CAJSYL010000038.1"/>
</dbReference>
<dbReference type="Gene3D" id="1.25.40.390">
    <property type="match status" value="1"/>
</dbReference>
<name>A0A2V1INW4_9BACT</name>
<keyword evidence="3 6" id="KW-0732">Signal</keyword>
<evidence type="ECO:0000256" key="3">
    <source>
        <dbReference type="ARBA" id="ARBA00022729"/>
    </source>
</evidence>
<feature type="domain" description="SusD-like N-terminal" evidence="8">
    <location>
        <begin position="24"/>
        <end position="240"/>
    </location>
</feature>
<feature type="signal peptide" evidence="6">
    <location>
        <begin position="1"/>
        <end position="22"/>
    </location>
</feature>
<dbReference type="Gene3D" id="1.25.40.900">
    <property type="match status" value="1"/>
</dbReference>
<sequence length="496" mass="54719">MKKLHIKALAMLLLGGSMVSCGDDFLDSKIYDGIDIETGLNSVNNIGHALNGTYYSFYRYYFAGNYATSFGDIASDLAYWNRSSSHFNAINQFTPSVTDTYLSYIWEYGYKVVDNSARIIKAGEAMKENVHEDEIADLDMYLAEAYALRAYANLVLVNVFAHQVMVDGQDFSAQPGIVVINEPVAAGTMVSRSTVGDAYTSIVNDLKSSISYFELAGQTKENRVYMSPAAAWGLLSRAYLYMEKFDESIDAAKKALAAAGDPALAYTPAAYKALYNGEGSNTESFFYLAINTSDNWSANSCGTLWSNYSYGPTPYLKSIMTDGDVRRAVWSWNTNDKGVEEFGSGKFGAYGLGGNSAYGTNYLINAPEMYLNQAEGYLRSSSADITNAQNALLVVAKRNPAITSVADLPSDKDGLMSFIQEERARELFQEGHRLYDLRRWDVSANLAQDNVSYPEIDWAITGFKISDCVYPIPADEINAGFGVTQNEGWQNTFPKK</sequence>
<dbReference type="SUPFAM" id="SSF48452">
    <property type="entry name" value="TPR-like"/>
    <property type="match status" value="1"/>
</dbReference>
<evidence type="ECO:0000256" key="2">
    <source>
        <dbReference type="ARBA" id="ARBA00006275"/>
    </source>
</evidence>
<dbReference type="Gene3D" id="2.20.20.130">
    <property type="match status" value="1"/>
</dbReference>
<evidence type="ECO:0000256" key="4">
    <source>
        <dbReference type="ARBA" id="ARBA00023136"/>
    </source>
</evidence>
<evidence type="ECO:0000313" key="10">
    <source>
        <dbReference type="Proteomes" id="UP000244905"/>
    </source>
</evidence>
<accession>A0A2V1INW4</accession>